<name>A0AAE0ZK45_9GAST</name>
<comment type="caution">
    <text evidence="1">The sequence shown here is derived from an EMBL/GenBank/DDBJ whole genome shotgun (WGS) entry which is preliminary data.</text>
</comment>
<accession>A0AAE0ZK45</accession>
<dbReference type="AlphaFoldDB" id="A0AAE0ZK45"/>
<keyword evidence="2" id="KW-1185">Reference proteome</keyword>
<protein>
    <submittedName>
        <fullName evidence="1">Uncharacterized protein</fullName>
    </submittedName>
</protein>
<evidence type="ECO:0000313" key="1">
    <source>
        <dbReference type="EMBL" id="KAK3770748.1"/>
    </source>
</evidence>
<gene>
    <name evidence="1" type="ORF">RRG08_036350</name>
</gene>
<organism evidence="1 2">
    <name type="scientific">Elysia crispata</name>
    <name type="common">lettuce slug</name>
    <dbReference type="NCBI Taxonomy" id="231223"/>
    <lineage>
        <taxon>Eukaryota</taxon>
        <taxon>Metazoa</taxon>
        <taxon>Spiralia</taxon>
        <taxon>Lophotrochozoa</taxon>
        <taxon>Mollusca</taxon>
        <taxon>Gastropoda</taxon>
        <taxon>Heterobranchia</taxon>
        <taxon>Euthyneura</taxon>
        <taxon>Panpulmonata</taxon>
        <taxon>Sacoglossa</taxon>
        <taxon>Placobranchoidea</taxon>
        <taxon>Plakobranchidae</taxon>
        <taxon>Elysia</taxon>
    </lineage>
</organism>
<dbReference type="EMBL" id="JAWDGP010003786">
    <property type="protein sequence ID" value="KAK3770748.1"/>
    <property type="molecule type" value="Genomic_DNA"/>
</dbReference>
<evidence type="ECO:0000313" key="2">
    <source>
        <dbReference type="Proteomes" id="UP001283361"/>
    </source>
</evidence>
<reference evidence="1" key="1">
    <citation type="journal article" date="2023" name="G3 (Bethesda)">
        <title>A reference genome for the long-term kleptoplast-retaining sea slug Elysia crispata morphotype clarki.</title>
        <authorList>
            <person name="Eastman K.E."/>
            <person name="Pendleton A.L."/>
            <person name="Shaikh M.A."/>
            <person name="Suttiyut T."/>
            <person name="Ogas R."/>
            <person name="Tomko P."/>
            <person name="Gavelis G."/>
            <person name="Widhalm J.R."/>
            <person name="Wisecaver J.H."/>
        </authorList>
    </citation>
    <scope>NUCLEOTIDE SEQUENCE</scope>
    <source>
        <strain evidence="1">ECLA1</strain>
    </source>
</reference>
<proteinExistence type="predicted"/>
<sequence>MFNQDVSVCSTTCRYAAQLGDQPFPCVTTMLFMCSTGGGPLSTRGAHFHNILNMVGESRISSWACVTAEREAEKLPPQAEVDRKPNRSIMGTSLMQPYLVPSSHCLFCDGHSAIKRQSRRSIILNSFLKENISQVFRKGRLTHPKPNTTSCDLNLPCMYPTGCDNPESAKTVVRGSRLGLSFSSFVSSVQPDGAKQAHENFAVGGKVQ</sequence>
<dbReference type="Proteomes" id="UP001283361">
    <property type="component" value="Unassembled WGS sequence"/>
</dbReference>